<dbReference type="GO" id="GO:0008235">
    <property type="term" value="F:metalloexopeptidase activity"/>
    <property type="evidence" value="ECO:0007669"/>
    <property type="project" value="InterPro"/>
</dbReference>
<dbReference type="STRING" id="1420583.V473_05210"/>
<dbReference type="GO" id="GO:0006508">
    <property type="term" value="P:proteolysis"/>
    <property type="evidence" value="ECO:0007669"/>
    <property type="project" value="InterPro"/>
</dbReference>
<name>A0A0J8ATK5_9SPHN</name>
<feature type="domain" description="Peptidase M28" evidence="4">
    <location>
        <begin position="109"/>
        <end position="310"/>
    </location>
</feature>
<dbReference type="SUPFAM" id="SSF53187">
    <property type="entry name" value="Zn-dependent exopeptidases"/>
    <property type="match status" value="1"/>
</dbReference>
<dbReference type="InterPro" id="IPR045175">
    <property type="entry name" value="M28_fam"/>
</dbReference>
<proteinExistence type="predicted"/>
<comment type="subcellular location">
    <subcellularLocation>
        <location evidence="1">Secreted</location>
    </subcellularLocation>
</comment>
<evidence type="ECO:0000256" key="1">
    <source>
        <dbReference type="ARBA" id="ARBA00004613"/>
    </source>
</evidence>
<evidence type="ECO:0000313" key="5">
    <source>
        <dbReference type="EMBL" id="KMS57615.1"/>
    </source>
</evidence>
<dbReference type="PANTHER" id="PTHR12147">
    <property type="entry name" value="METALLOPEPTIDASE M28 FAMILY MEMBER"/>
    <property type="match status" value="1"/>
</dbReference>
<accession>A0A0J8ATK5</accession>
<evidence type="ECO:0000259" key="4">
    <source>
        <dbReference type="Pfam" id="PF04389"/>
    </source>
</evidence>
<dbReference type="EMBL" id="JACT01000001">
    <property type="protein sequence ID" value="KMS57615.1"/>
    <property type="molecule type" value="Genomic_DNA"/>
</dbReference>
<feature type="signal peptide" evidence="3">
    <location>
        <begin position="1"/>
        <end position="20"/>
    </location>
</feature>
<feature type="chain" id="PRO_5005294172" evidence="3">
    <location>
        <begin position="21"/>
        <end position="444"/>
    </location>
</feature>
<dbReference type="Pfam" id="PF04389">
    <property type="entry name" value="Peptidase_M28"/>
    <property type="match status" value="1"/>
</dbReference>
<dbReference type="PATRIC" id="fig|1420583.3.peg.1048"/>
<dbReference type="Proteomes" id="UP000052232">
    <property type="component" value="Unassembled WGS sequence"/>
</dbReference>
<keyword evidence="2" id="KW-0964">Secreted</keyword>
<organism evidence="5 6">
    <name type="scientific">Sphingobium cupriresistens LL01</name>
    <dbReference type="NCBI Taxonomy" id="1420583"/>
    <lineage>
        <taxon>Bacteria</taxon>
        <taxon>Pseudomonadati</taxon>
        <taxon>Pseudomonadota</taxon>
        <taxon>Alphaproteobacteria</taxon>
        <taxon>Sphingomonadales</taxon>
        <taxon>Sphingomonadaceae</taxon>
        <taxon>Sphingobium</taxon>
    </lineage>
</organism>
<evidence type="ECO:0000313" key="6">
    <source>
        <dbReference type="Proteomes" id="UP000052232"/>
    </source>
</evidence>
<evidence type="ECO:0000256" key="2">
    <source>
        <dbReference type="ARBA" id="ARBA00022525"/>
    </source>
</evidence>
<protein>
    <submittedName>
        <fullName evidence="5">Peptidase M28</fullName>
    </submittedName>
</protein>
<sequence length="444" mass="46795">MTKMLFLTAAAVLVPMPIMAQTVGQTVSGSRAPDPARMKATVETLVSFGTRHTLSSATDPKRGIGAARRWGAAEFAKIAKGCGGCLTVETIADRFTGPRAPDGVEVVDVLAIQKGTGNPTQVVIVAGHIDSRVTDVMNVTSDAPGANDNASGTALVIEAARVLAGEKFDGTIVYALLSGEEQGLWGGKLLAATAKARGWQVRAMLNNDIVGNTIGQNGRQVADRVRVFSEGIRAGDDAKASATRRAIGGEDDGPSRALAKKIDGIAEANPQIGLNVFAVRRFDRFGRGGDHSPFLDLGFPAVRFSVGIENYDRQHQDLRTENGRDYGDTVAGMDFPYLAKVTALNVAALRQLADAPAAPASVSLDGALSMDTRVFWDAVPGAAGYRLYWRRADAQDWTDSRVVTGATETVLKDIVVDDHFVGVAAVAKDGAESLVTFGGMAPRK</sequence>
<dbReference type="InterPro" id="IPR007484">
    <property type="entry name" value="Peptidase_M28"/>
</dbReference>
<dbReference type="SUPFAM" id="SSF49265">
    <property type="entry name" value="Fibronectin type III"/>
    <property type="match status" value="1"/>
</dbReference>
<gene>
    <name evidence="5" type="ORF">V473_05210</name>
</gene>
<dbReference type="Gene3D" id="3.40.630.10">
    <property type="entry name" value="Zn peptidases"/>
    <property type="match status" value="1"/>
</dbReference>
<keyword evidence="6" id="KW-1185">Reference proteome</keyword>
<evidence type="ECO:0000256" key="3">
    <source>
        <dbReference type="SAM" id="SignalP"/>
    </source>
</evidence>
<keyword evidence="3" id="KW-0732">Signal</keyword>
<comment type="caution">
    <text evidence="5">The sequence shown here is derived from an EMBL/GenBank/DDBJ whole genome shotgun (WGS) entry which is preliminary data.</text>
</comment>
<dbReference type="InterPro" id="IPR036116">
    <property type="entry name" value="FN3_sf"/>
</dbReference>
<reference evidence="5 6" key="1">
    <citation type="journal article" date="2015" name="G3 (Bethesda)">
        <title>Insights into Ongoing Evolution of the Hexachlorocyclohexane Catabolic Pathway from Comparative Genomics of Ten Sphingomonadaceae Strains.</title>
        <authorList>
            <person name="Pearce S.L."/>
            <person name="Oakeshott J.G."/>
            <person name="Pandey G."/>
        </authorList>
    </citation>
    <scope>NUCLEOTIDE SEQUENCE [LARGE SCALE GENOMIC DNA]</scope>
    <source>
        <strain evidence="5 6">LL01</strain>
    </source>
</reference>
<dbReference type="PANTHER" id="PTHR12147:SF26">
    <property type="entry name" value="PEPTIDASE M28 DOMAIN-CONTAINING PROTEIN"/>
    <property type="match status" value="1"/>
</dbReference>
<dbReference type="AlphaFoldDB" id="A0A0J8ATK5"/>
<dbReference type="GO" id="GO:0005576">
    <property type="term" value="C:extracellular region"/>
    <property type="evidence" value="ECO:0007669"/>
    <property type="project" value="UniProtKB-SubCell"/>
</dbReference>